<evidence type="ECO:0000313" key="4">
    <source>
        <dbReference type="Proteomes" id="UP001589688"/>
    </source>
</evidence>
<dbReference type="InterPro" id="IPR013815">
    <property type="entry name" value="ATP_grasp_subdomain_1"/>
</dbReference>
<comment type="caution">
    <text evidence="3">The sequence shown here is derived from an EMBL/GenBank/DDBJ whole genome shotgun (WGS) entry which is preliminary data.</text>
</comment>
<dbReference type="Gene3D" id="3.30.1490.20">
    <property type="entry name" value="ATP-grasp fold, A domain"/>
    <property type="match status" value="1"/>
</dbReference>
<name>A0ABV5ZKN2_9BACT</name>
<dbReference type="RefSeq" id="WP_027951440.1">
    <property type="nucleotide sequence ID" value="NZ_JADU01000001.1"/>
</dbReference>
<reference evidence="3 4" key="1">
    <citation type="submission" date="2024-09" db="EMBL/GenBank/DDBJ databases">
        <authorList>
            <person name="Sun Q."/>
            <person name="Mori K."/>
        </authorList>
    </citation>
    <scope>NUCLEOTIDE SEQUENCE [LARGE SCALE GENOMIC DNA]</scope>
    <source>
        <strain evidence="3 4">ATCC 51272</strain>
    </source>
</reference>
<protein>
    <submittedName>
        <fullName evidence="3">PEP/pyruvate-binding domain-containing protein</fullName>
    </submittedName>
</protein>
<feature type="region of interest" description="Disordered" evidence="1">
    <location>
        <begin position="258"/>
        <end position="277"/>
    </location>
</feature>
<dbReference type="Pfam" id="PF01326">
    <property type="entry name" value="PPDK_N"/>
    <property type="match status" value="1"/>
</dbReference>
<keyword evidence="4" id="KW-1185">Reference proteome</keyword>
<sequence length="1006" mass="114458">MDNQIPQEWNKFILKDVTFVNLMLRRIYNVLIVANPYDAFMLEDDGRVEEKIYNEYMQLGLRYPPTFTQVSTTDEAERVLATMKIDLVICMPGNADNDAFTVARAIKEKHPEMHCVVLTPFSHGITRRMQDEDLSIFDYVFCWLGNTNLILSIIKLIEDKMNLENDIREAGVQMILLVEDSIRFYSSILPNLYSYILQQSQNFATEALNRHAATLRMRGRPKVVLARTYEEAMQVYSRYKDNCLGVISDVRFPMKSGLPSGRSTPLPNQKGAGGDTKDPEAGFKLLEAIRREDEYVPLIMESSEATNRSRAEAERFRFVDKNSKMLSVDLRHLMEEHMGFGDFIFRDPATGQEVMRIHTLKELQDNIFKIPRDSMLYHVSRNHMSRWLCARAIFPVSNFLKHVTWHKLQDVDAHRKIIFDAIVQYRHMKNIGVVAVFDRGKFDRYAHFARIGEGSLGGKGRGLAFLDHVVKTHPDFNKFAGATVQIPKTVVLCTDVFDQFMEQNNLYDIALSDAPDEEILQRFLQAQLPDSYIADFFTFFEATHSPVAIRSSSLLEDSHYQPFAGIYSTYMIPCLTDKTAMLQMLAAAIKGVYASVFYRDSKAYMTATSNVIDQEKMAVILQEVVGTAYGDRFYPNISGVLRSINYYPIGDERAEDGIASLALGLGKYIVDGGQTLRVSPYHPDQVMQMSELETALRDTQTRFYALDTTRVGNDFCVDDGFNLLHLKVKEADRDGSLHYIASTYDPSDQVIRDGLYEGGRKIVSFSGVLQQGVFPLPEILQMAMKYGAEAMRRPVEIEFACNLRPDKTGDFYLLQIRPIVDSKQMLDEDVAAVPDEACLLRSHNSLGHGISEDVVDVVYVKYDDNFSAANNHYVADDIERINRKFLDSGRNYVLVGPGRWGSSDPWLGVPVKWPHISAARVIVEVALRNYRVDPSQGTHFFQNLTSFGVGYFTIDTNRPGEGGLLRKDVLDALPAVEETPYVRHVRFDRPLKIMMDGKKQEGVIER</sequence>
<organism evidence="3 4">
    <name type="scientific">Hallella seregens ATCC 51272</name>
    <dbReference type="NCBI Taxonomy" id="1336250"/>
    <lineage>
        <taxon>Bacteria</taxon>
        <taxon>Pseudomonadati</taxon>
        <taxon>Bacteroidota</taxon>
        <taxon>Bacteroidia</taxon>
        <taxon>Bacteroidales</taxon>
        <taxon>Prevotellaceae</taxon>
        <taxon>Hallella</taxon>
    </lineage>
</organism>
<accession>A0ABV5ZKN2</accession>
<feature type="domain" description="Pyruvate phosphate dikinase AMP/ATP-binding" evidence="2">
    <location>
        <begin position="455"/>
        <end position="825"/>
    </location>
</feature>
<proteinExistence type="predicted"/>
<gene>
    <name evidence="3" type="ORF">ACFFK8_08985</name>
</gene>
<dbReference type="InterPro" id="IPR051549">
    <property type="entry name" value="PEP_Utilizing_Enz"/>
</dbReference>
<dbReference type="Proteomes" id="UP001589688">
    <property type="component" value="Unassembled WGS sequence"/>
</dbReference>
<dbReference type="SUPFAM" id="SSF56059">
    <property type="entry name" value="Glutathione synthetase ATP-binding domain-like"/>
    <property type="match status" value="1"/>
</dbReference>
<evidence type="ECO:0000256" key="1">
    <source>
        <dbReference type="SAM" id="MobiDB-lite"/>
    </source>
</evidence>
<dbReference type="EMBL" id="JBHLZF010000002">
    <property type="protein sequence ID" value="MFB9897927.1"/>
    <property type="molecule type" value="Genomic_DNA"/>
</dbReference>
<dbReference type="InterPro" id="IPR002192">
    <property type="entry name" value="PPDK_AMP/ATP-bd"/>
</dbReference>
<evidence type="ECO:0000313" key="3">
    <source>
        <dbReference type="EMBL" id="MFB9897927.1"/>
    </source>
</evidence>
<dbReference type="PANTHER" id="PTHR43615:SF1">
    <property type="entry name" value="PPDK_N DOMAIN-CONTAINING PROTEIN"/>
    <property type="match status" value="1"/>
</dbReference>
<evidence type="ECO:0000259" key="2">
    <source>
        <dbReference type="Pfam" id="PF01326"/>
    </source>
</evidence>
<dbReference type="PANTHER" id="PTHR43615">
    <property type="entry name" value="PHOSPHOENOLPYRUVATE SYNTHASE-RELATED"/>
    <property type="match status" value="1"/>
</dbReference>